<dbReference type="Pfam" id="PF00097">
    <property type="entry name" value="zf-C3HC4"/>
    <property type="match status" value="1"/>
</dbReference>
<comment type="function">
    <text evidence="11">E3 ubiquitin-protein ligase.</text>
</comment>
<name>A0A7I8IQB8_SPIIN</name>
<evidence type="ECO:0000256" key="8">
    <source>
        <dbReference type="ARBA" id="ARBA00022833"/>
    </source>
</evidence>
<keyword evidence="6 10" id="KW-0863">Zinc-finger</keyword>
<feature type="compositionally biased region" description="Basic and acidic residues" evidence="12">
    <location>
        <begin position="1"/>
        <end position="13"/>
    </location>
</feature>
<dbReference type="InterPro" id="IPR013083">
    <property type="entry name" value="Znf_RING/FYVE/PHD"/>
</dbReference>
<comment type="pathway">
    <text evidence="3 11">Protein modification; protein ubiquitination.</text>
</comment>
<keyword evidence="9" id="KW-0472">Membrane</keyword>
<comment type="subcellular location">
    <subcellularLocation>
        <location evidence="2">Endomembrane system</location>
    </subcellularLocation>
    <subcellularLocation>
        <location evidence="11">Endoplasmic reticulum membrane</location>
        <topology evidence="11">Single-pass type IV membrane protein</topology>
    </subcellularLocation>
</comment>
<evidence type="ECO:0000259" key="13">
    <source>
        <dbReference type="PROSITE" id="PS50089"/>
    </source>
</evidence>
<organism evidence="14">
    <name type="scientific">Spirodela intermedia</name>
    <name type="common">Intermediate duckweed</name>
    <dbReference type="NCBI Taxonomy" id="51605"/>
    <lineage>
        <taxon>Eukaryota</taxon>
        <taxon>Viridiplantae</taxon>
        <taxon>Streptophyta</taxon>
        <taxon>Embryophyta</taxon>
        <taxon>Tracheophyta</taxon>
        <taxon>Spermatophyta</taxon>
        <taxon>Magnoliopsida</taxon>
        <taxon>Liliopsida</taxon>
        <taxon>Araceae</taxon>
        <taxon>Lemnoideae</taxon>
        <taxon>Spirodela</taxon>
    </lineage>
</organism>
<keyword evidence="15" id="KW-1185">Reference proteome</keyword>
<dbReference type="UniPathway" id="UPA00143"/>
<feature type="region of interest" description="Disordered" evidence="12">
    <location>
        <begin position="1"/>
        <end position="46"/>
    </location>
</feature>
<evidence type="ECO:0000256" key="12">
    <source>
        <dbReference type="SAM" id="MobiDB-lite"/>
    </source>
</evidence>
<reference evidence="14 15" key="1">
    <citation type="submission" date="2019-12" db="EMBL/GenBank/DDBJ databases">
        <authorList>
            <person name="Scholz U."/>
            <person name="Mascher M."/>
            <person name="Fiebig A."/>
        </authorList>
    </citation>
    <scope>NUCLEOTIDE SEQUENCE</scope>
</reference>
<dbReference type="EMBL" id="CACRZD030000004">
    <property type="protein sequence ID" value="CAA6659191.1"/>
    <property type="molecule type" value="Genomic_DNA"/>
</dbReference>
<dbReference type="PROSITE" id="PS50089">
    <property type="entry name" value="ZF_RING_2"/>
    <property type="match status" value="1"/>
</dbReference>
<dbReference type="Gene3D" id="3.30.40.10">
    <property type="entry name" value="Zinc/RING finger domain, C3HC4 (zinc finger)"/>
    <property type="match status" value="1"/>
</dbReference>
<keyword evidence="4 11" id="KW-0808">Transferase</keyword>
<evidence type="ECO:0000313" key="15">
    <source>
        <dbReference type="Proteomes" id="UP001189122"/>
    </source>
</evidence>
<dbReference type="GO" id="GO:0006511">
    <property type="term" value="P:ubiquitin-dependent protein catabolic process"/>
    <property type="evidence" value="ECO:0007669"/>
    <property type="project" value="UniProtKB-UniRule"/>
</dbReference>
<dbReference type="GO" id="GO:0005789">
    <property type="term" value="C:endoplasmic reticulum membrane"/>
    <property type="evidence" value="ECO:0007669"/>
    <property type="project" value="UniProtKB-SubCell"/>
</dbReference>
<evidence type="ECO:0000256" key="2">
    <source>
        <dbReference type="ARBA" id="ARBA00004308"/>
    </source>
</evidence>
<protein>
    <recommendedName>
        <fullName evidence="11">E3 ubiquitin-protein ligase RMA</fullName>
        <ecNumber evidence="11">2.3.2.27</ecNumber>
    </recommendedName>
    <alternativeName>
        <fullName evidence="11">Protein RING membrane-anchor</fullName>
    </alternativeName>
    <alternativeName>
        <fullName evidence="11">RING-type E3 ubiquitin transferase RMA</fullName>
    </alternativeName>
</protein>
<dbReference type="CDD" id="cd16534">
    <property type="entry name" value="RING-HC_RNF5-like"/>
    <property type="match status" value="1"/>
</dbReference>
<evidence type="ECO:0000256" key="4">
    <source>
        <dbReference type="ARBA" id="ARBA00022679"/>
    </source>
</evidence>
<dbReference type="SMART" id="SM00184">
    <property type="entry name" value="RING"/>
    <property type="match status" value="1"/>
</dbReference>
<dbReference type="InterPro" id="IPR017907">
    <property type="entry name" value="Znf_RING_CS"/>
</dbReference>
<evidence type="ECO:0000256" key="3">
    <source>
        <dbReference type="ARBA" id="ARBA00004906"/>
    </source>
</evidence>
<dbReference type="GO" id="GO:0008270">
    <property type="term" value="F:zinc ion binding"/>
    <property type="evidence" value="ECO:0007669"/>
    <property type="project" value="UniProtKB-KW"/>
</dbReference>
<dbReference type="InterPro" id="IPR018957">
    <property type="entry name" value="Znf_C3HC4_RING-type"/>
</dbReference>
<evidence type="ECO:0000256" key="1">
    <source>
        <dbReference type="ARBA" id="ARBA00000900"/>
    </source>
</evidence>
<evidence type="ECO:0000256" key="9">
    <source>
        <dbReference type="ARBA" id="ARBA00023136"/>
    </source>
</evidence>
<feature type="region of interest" description="Disordered" evidence="12">
    <location>
        <begin position="110"/>
        <end position="146"/>
    </location>
</feature>
<sequence>MEDAPEPLHREPSSSEASAEISGKNKASDEALPDEGLEEEDDDGDGAASALNFECNICLELAKEPVVTPCGHLFCWPCMYQWLHLHCHYNECPVCKGDIRESTLVPIYGRGSSGSRTEEVEDGDSGLKIPPGPMATGRRAGGRDCRDPCRGDSAQRLQIHGGRFLVRMCRLGV</sequence>
<evidence type="ECO:0000256" key="6">
    <source>
        <dbReference type="ARBA" id="ARBA00022771"/>
    </source>
</evidence>
<keyword evidence="7 11" id="KW-0833">Ubl conjugation pathway</keyword>
<dbReference type="AlphaFoldDB" id="A0A7I8IQB8"/>
<dbReference type="EC" id="2.3.2.27" evidence="11"/>
<evidence type="ECO:0000256" key="10">
    <source>
        <dbReference type="PROSITE-ProRule" id="PRU00175"/>
    </source>
</evidence>
<keyword evidence="5 11" id="KW-0479">Metal-binding</keyword>
<comment type="domain">
    <text evidence="11">The RING-type zinc finger domain is responsible for E3 ligase activity.</text>
</comment>
<dbReference type="Proteomes" id="UP001189122">
    <property type="component" value="Unassembled WGS sequence"/>
</dbReference>
<dbReference type="InterPro" id="IPR001841">
    <property type="entry name" value="Znf_RING"/>
</dbReference>
<dbReference type="GO" id="GO:0016567">
    <property type="term" value="P:protein ubiquitination"/>
    <property type="evidence" value="ECO:0007669"/>
    <property type="project" value="UniProtKB-UniPathway"/>
</dbReference>
<gene>
    <name evidence="14" type="ORF">SI7747_04005631</name>
</gene>
<dbReference type="SUPFAM" id="SSF57850">
    <property type="entry name" value="RING/U-box"/>
    <property type="match status" value="1"/>
</dbReference>
<feature type="domain" description="RING-type" evidence="13">
    <location>
        <begin position="55"/>
        <end position="96"/>
    </location>
</feature>
<dbReference type="PANTHER" id="PTHR12313">
    <property type="entry name" value="E3 UBIQUITIN-PROTEIN LIGASE RNF5-RELATED"/>
    <property type="match status" value="1"/>
</dbReference>
<evidence type="ECO:0000313" key="14">
    <source>
        <dbReference type="EMBL" id="CAA2619464.1"/>
    </source>
</evidence>
<accession>A0A7I8IQB8</accession>
<evidence type="ECO:0000256" key="5">
    <source>
        <dbReference type="ARBA" id="ARBA00022723"/>
    </source>
</evidence>
<feature type="compositionally biased region" description="Acidic residues" evidence="12">
    <location>
        <begin position="31"/>
        <end position="45"/>
    </location>
</feature>
<dbReference type="GO" id="GO:0061630">
    <property type="term" value="F:ubiquitin protein ligase activity"/>
    <property type="evidence" value="ECO:0007669"/>
    <property type="project" value="UniProtKB-UniRule"/>
</dbReference>
<comment type="catalytic activity">
    <reaction evidence="1 11">
        <text>S-ubiquitinyl-[E2 ubiquitin-conjugating enzyme]-L-cysteine + [acceptor protein]-L-lysine = [E2 ubiquitin-conjugating enzyme]-L-cysteine + N(6)-ubiquitinyl-[acceptor protein]-L-lysine.</text>
        <dbReference type="EC" id="2.3.2.27"/>
    </reaction>
</comment>
<keyword evidence="11" id="KW-0256">Endoplasmic reticulum</keyword>
<dbReference type="InterPro" id="IPR045103">
    <property type="entry name" value="RNF5/RNF185-like"/>
</dbReference>
<proteinExistence type="predicted"/>
<evidence type="ECO:0000256" key="7">
    <source>
        <dbReference type="ARBA" id="ARBA00022786"/>
    </source>
</evidence>
<keyword evidence="8 11" id="KW-0862">Zinc</keyword>
<dbReference type="PROSITE" id="PS00518">
    <property type="entry name" value="ZF_RING_1"/>
    <property type="match status" value="1"/>
</dbReference>
<evidence type="ECO:0000256" key="11">
    <source>
        <dbReference type="RuleBase" id="RU369090"/>
    </source>
</evidence>
<dbReference type="EMBL" id="LR743591">
    <property type="protein sequence ID" value="CAA2619464.1"/>
    <property type="molecule type" value="Genomic_DNA"/>
</dbReference>